<dbReference type="CDD" id="cd11333">
    <property type="entry name" value="AmyAc_SI_OligoGlu_DGase"/>
    <property type="match status" value="1"/>
</dbReference>
<dbReference type="Gene3D" id="3.20.20.80">
    <property type="entry name" value="Glycosidases"/>
    <property type="match status" value="1"/>
</dbReference>
<evidence type="ECO:0000313" key="6">
    <source>
        <dbReference type="EMBL" id="QLB49634.1"/>
    </source>
</evidence>
<dbReference type="GO" id="GO:0004556">
    <property type="term" value="F:alpha-amylase activity"/>
    <property type="evidence" value="ECO:0007669"/>
    <property type="project" value="TreeGrafter"/>
</dbReference>
<proteinExistence type="inferred from homology"/>
<dbReference type="PANTHER" id="PTHR10357">
    <property type="entry name" value="ALPHA-AMYLASE FAMILY MEMBER"/>
    <property type="match status" value="1"/>
</dbReference>
<organism evidence="6 7">
    <name type="scientific">Streptococcus sanguinis</name>
    <dbReference type="NCBI Taxonomy" id="1305"/>
    <lineage>
        <taxon>Bacteria</taxon>
        <taxon>Bacillati</taxon>
        <taxon>Bacillota</taxon>
        <taxon>Bacilli</taxon>
        <taxon>Lactobacillales</taxon>
        <taxon>Streptococcaceae</taxon>
        <taxon>Streptococcus</taxon>
    </lineage>
</organism>
<dbReference type="InterPro" id="IPR013780">
    <property type="entry name" value="Glyco_hydro_b"/>
</dbReference>
<sequence length="563" mass="64795">MTIERDGSLKSVPFLKKGENMTLDKTKVVYQIYPKSFKDTTGNGLGDFRGIIEKLPYLKELGVDMIWLNPFYPSPQRDNGYDISDYTAVDPIFGDMADFEEMVKVGQQHGIDFMLDMVLNHCSIEHEWFQKALAGDSYYQDFFILRDELTDWLSKFGGSAWAPFGDTGKYYLHLYDVTQADLNWRNPNVRQELFKVVNFWRDKGVKGFRFDVINVIGKDEVLTDCPEQEGKPAYTDKPIVHDYLRMMNEATFGQDDSFMTVGEMSATTIENCILYTAPDRQELSMAFNFHHLKVDYEAGQKWTLKAFDFEELKRLFHTWGKEMSNHEGWSALFWNNHDQPRALNRFVDVENFRNEGATMLAASIHLSRGTPYIYMGEEIGMVDPDYDSMEDYVDVESLNAYQTLLAEGQSPEAAFRIIKAKSRDNSRTPMQWDDSVNAGFTTGTPWLKAGKSYPLINVENEIKGPIFTFYQKLIGLRKELPIIAEGSYQPAYEDSPQVYAFEREWQGQKLLVLNNFYADPITVDILPDYQNGQVLLSNYGKNQVDHVLTLQPYETLAILVGEN</sequence>
<keyword evidence="2 6" id="KW-0378">Hydrolase</keyword>
<dbReference type="InterPro" id="IPR012769">
    <property type="entry name" value="Trehalose_TreC"/>
</dbReference>
<dbReference type="Proteomes" id="UP000509535">
    <property type="component" value="Chromosome"/>
</dbReference>
<dbReference type="NCBIfam" id="NF008183">
    <property type="entry name" value="PRK10933.1"/>
    <property type="match status" value="1"/>
</dbReference>
<dbReference type="GO" id="GO:0005737">
    <property type="term" value="C:cytoplasm"/>
    <property type="evidence" value="ECO:0007669"/>
    <property type="project" value="UniProtKB-UniRule"/>
</dbReference>
<dbReference type="SMART" id="SM00642">
    <property type="entry name" value="Aamy"/>
    <property type="match status" value="1"/>
</dbReference>
<dbReference type="GO" id="GO:0005993">
    <property type="term" value="P:trehalose catabolic process"/>
    <property type="evidence" value="ECO:0007669"/>
    <property type="project" value="InterPro"/>
</dbReference>
<gene>
    <name evidence="6" type="primary">treC</name>
    <name evidence="6" type="ORF">FDP16_03225</name>
</gene>
<dbReference type="FunFam" id="3.20.20.80:FF:000064">
    <property type="entry name" value="Oligo-1,6-glucosidase"/>
    <property type="match status" value="1"/>
</dbReference>
<comment type="similarity">
    <text evidence="1">Belongs to the glycosyl hydrolase 13 family.</text>
</comment>
<dbReference type="GO" id="GO:0008788">
    <property type="term" value="F:alpha,alpha-phosphotrehalase activity"/>
    <property type="evidence" value="ECO:0007669"/>
    <property type="project" value="UniProtKB-UniRule"/>
</dbReference>
<dbReference type="Gene3D" id="3.90.400.10">
    <property type="entry name" value="Oligo-1,6-glucosidase, Domain 2"/>
    <property type="match status" value="1"/>
</dbReference>
<dbReference type="InterPro" id="IPR017853">
    <property type="entry name" value="GH"/>
</dbReference>
<dbReference type="InterPro" id="IPR006047">
    <property type="entry name" value="GH13_cat_dom"/>
</dbReference>
<protein>
    <recommendedName>
        <fullName evidence="4">Alpha,alpha-phosphotrehalase</fullName>
        <ecNumber evidence="4">3.2.1.93</ecNumber>
    </recommendedName>
</protein>
<dbReference type="InterPro" id="IPR056300">
    <property type="entry name" value="SusG-like_C"/>
</dbReference>
<evidence type="ECO:0000259" key="5">
    <source>
        <dbReference type="SMART" id="SM00642"/>
    </source>
</evidence>
<reference evidence="6 7" key="1">
    <citation type="submission" date="2019-06" db="EMBL/GenBank/DDBJ databases">
        <title>The organization of the Streptococcus sanguinis genomes.</title>
        <authorList>
            <person name="Wang H.Y."/>
            <person name="Chen Y.Y.M."/>
            <person name="Wu C.H."/>
        </authorList>
    </citation>
    <scope>NUCLEOTIDE SEQUENCE [LARGE SCALE GENOMIC DNA]</scope>
    <source>
        <strain evidence="6 7">CGMH058</strain>
    </source>
</reference>
<dbReference type="SUPFAM" id="SSF51011">
    <property type="entry name" value="Glycosyl hydrolase domain"/>
    <property type="match status" value="1"/>
</dbReference>
<evidence type="ECO:0000256" key="4">
    <source>
        <dbReference type="NCBIfam" id="TIGR02403"/>
    </source>
</evidence>
<dbReference type="EC" id="3.2.1.93" evidence="4"/>
<dbReference type="NCBIfam" id="TIGR02403">
    <property type="entry name" value="trehalose_treC"/>
    <property type="match status" value="1"/>
</dbReference>
<evidence type="ECO:0000256" key="2">
    <source>
        <dbReference type="ARBA" id="ARBA00022801"/>
    </source>
</evidence>
<dbReference type="PANTHER" id="PTHR10357:SF217">
    <property type="entry name" value="TREHALOSE-6-PHOSPHATE HYDROLASE"/>
    <property type="match status" value="1"/>
</dbReference>
<dbReference type="AlphaFoldDB" id="A0A7H8UZ78"/>
<name>A0A7H8UZ78_STRSA</name>
<dbReference type="Pfam" id="PF23915">
    <property type="entry name" value="SusG_C"/>
    <property type="match status" value="1"/>
</dbReference>
<dbReference type="EMBL" id="CP040798">
    <property type="protein sequence ID" value="QLB49634.1"/>
    <property type="molecule type" value="Genomic_DNA"/>
</dbReference>
<dbReference type="InterPro" id="IPR045857">
    <property type="entry name" value="O16G_dom_2"/>
</dbReference>
<keyword evidence="3 6" id="KW-0326">Glycosidase</keyword>
<evidence type="ECO:0000256" key="1">
    <source>
        <dbReference type="ARBA" id="ARBA00008061"/>
    </source>
</evidence>
<evidence type="ECO:0000313" key="7">
    <source>
        <dbReference type="Proteomes" id="UP000509535"/>
    </source>
</evidence>
<dbReference type="Gene3D" id="2.60.40.1180">
    <property type="entry name" value="Golgi alpha-mannosidase II"/>
    <property type="match status" value="1"/>
</dbReference>
<dbReference type="SUPFAM" id="SSF51445">
    <property type="entry name" value="(Trans)glycosidases"/>
    <property type="match status" value="1"/>
</dbReference>
<accession>A0A7H8UZ78</accession>
<evidence type="ECO:0000256" key="3">
    <source>
        <dbReference type="ARBA" id="ARBA00023295"/>
    </source>
</evidence>
<feature type="domain" description="Glycosyl hydrolase family 13 catalytic" evidence="5">
    <location>
        <begin position="31"/>
        <end position="427"/>
    </location>
</feature>
<dbReference type="Pfam" id="PF00128">
    <property type="entry name" value="Alpha-amylase"/>
    <property type="match status" value="1"/>
</dbReference>